<protein>
    <submittedName>
        <fullName evidence="1">Uncharacterized protein</fullName>
    </submittedName>
</protein>
<dbReference type="PATRIC" id="fig|423471.3.peg.2736"/>
<dbReference type="GeneID" id="88766533"/>
<evidence type="ECO:0000313" key="1">
    <source>
        <dbReference type="EMBL" id="EHJ12399.1"/>
    </source>
</evidence>
<organism evidence="1 2">
    <name type="scientific">Crocosphaera watsonii WH 0003</name>
    <dbReference type="NCBI Taxonomy" id="423471"/>
    <lineage>
        <taxon>Bacteria</taxon>
        <taxon>Bacillati</taxon>
        <taxon>Cyanobacteriota</taxon>
        <taxon>Cyanophyceae</taxon>
        <taxon>Oscillatoriophycideae</taxon>
        <taxon>Chroococcales</taxon>
        <taxon>Aphanothecaceae</taxon>
        <taxon>Crocosphaera</taxon>
    </lineage>
</organism>
<reference evidence="1 2" key="1">
    <citation type="journal article" date="2011" name="Front. Microbiol.">
        <title>Two Strains of Crocosphaera watsonii with Highly Conserved Genomes are Distinguished by Strain-Specific Features.</title>
        <authorList>
            <person name="Bench S.R."/>
            <person name="Ilikchyan I.N."/>
            <person name="Tripp H.J."/>
            <person name="Zehr J.P."/>
        </authorList>
    </citation>
    <scope>NUCLEOTIDE SEQUENCE [LARGE SCALE GENOMIC DNA]</scope>
    <source>
        <strain evidence="1 2">WH 0003</strain>
    </source>
</reference>
<sequence>MIREKLVKKYRDLVSYSYPYINSLLNDCYLKIIDGCLNPVSPPYYYLGIYYVGRSGKEIVSYQEELRKIAKTFGMIDIVFLDAKRLIRDPVSTLKSENPRLWLELYWISSKVTTDLD</sequence>
<proteinExistence type="predicted"/>
<dbReference type="AlphaFoldDB" id="G5J607"/>
<name>G5J607_CROWT</name>
<accession>G5J607</accession>
<gene>
    <name evidence="1" type="ORF">CWATWH0003_2912</name>
</gene>
<dbReference type="EMBL" id="AESD01000434">
    <property type="protein sequence ID" value="EHJ12399.1"/>
    <property type="molecule type" value="Genomic_DNA"/>
</dbReference>
<comment type="caution">
    <text evidence="1">The sequence shown here is derived from an EMBL/GenBank/DDBJ whole genome shotgun (WGS) entry which is preliminary data.</text>
</comment>
<dbReference type="Proteomes" id="UP000003477">
    <property type="component" value="Unassembled WGS sequence"/>
</dbReference>
<dbReference type="RefSeq" id="WP_007305813.1">
    <property type="nucleotide sequence ID" value="NZ_AESD01000434.1"/>
</dbReference>
<evidence type="ECO:0000313" key="2">
    <source>
        <dbReference type="Proteomes" id="UP000003477"/>
    </source>
</evidence>